<evidence type="ECO:0000313" key="3">
    <source>
        <dbReference type="WBParaSite" id="GPLIN_000155700"/>
    </source>
</evidence>
<proteinExistence type="predicted"/>
<dbReference type="AlphaFoldDB" id="A0A183BLS2"/>
<reference evidence="2" key="1">
    <citation type="submission" date="2014-05" db="EMBL/GenBank/DDBJ databases">
        <title>The genome and life-stage specific transcriptomes of Globodera pallida elucidate key aspects of plant parasitism by a cyst nematode.</title>
        <authorList>
            <person name="Cotton J.A."/>
            <person name="Lilley C.J."/>
            <person name="Jones L.M."/>
            <person name="Kikuchi T."/>
            <person name="Reid A.J."/>
            <person name="Thorpe P."/>
            <person name="Tsai I.J."/>
            <person name="Beasley H."/>
            <person name="Blok V."/>
            <person name="Cock P.J.A."/>
            <person name="Van den Akker S.E."/>
            <person name="Holroyd N."/>
            <person name="Hunt M."/>
            <person name="Mantelin S."/>
            <person name="Naghra H."/>
            <person name="Pain A."/>
            <person name="Palomares-Rius J.E."/>
            <person name="Zarowiecki M."/>
            <person name="Berriman M."/>
            <person name="Jones J.T."/>
            <person name="Urwin P.E."/>
        </authorList>
    </citation>
    <scope>NUCLEOTIDE SEQUENCE [LARGE SCALE GENOMIC DNA]</scope>
    <source>
        <strain evidence="2">Lindley</strain>
    </source>
</reference>
<feature type="region of interest" description="Disordered" evidence="1">
    <location>
        <begin position="57"/>
        <end position="82"/>
    </location>
</feature>
<reference evidence="3" key="2">
    <citation type="submission" date="2016-06" db="UniProtKB">
        <authorList>
            <consortium name="WormBaseParasite"/>
        </authorList>
    </citation>
    <scope>IDENTIFICATION</scope>
</reference>
<protein>
    <submittedName>
        <fullName evidence="3">BLOC-1-related complex subunit 5</fullName>
    </submittedName>
</protein>
<dbReference type="WBParaSite" id="GPLIN_000155700">
    <property type="protein sequence ID" value="GPLIN_000155700"/>
    <property type="gene ID" value="GPLIN_000155700"/>
</dbReference>
<feature type="compositionally biased region" description="Low complexity" evidence="1">
    <location>
        <begin position="1"/>
        <end position="15"/>
    </location>
</feature>
<name>A0A183BLS2_GLOPA</name>
<dbReference type="Proteomes" id="UP000050741">
    <property type="component" value="Unassembled WGS sequence"/>
</dbReference>
<organism evidence="2 3">
    <name type="scientific">Globodera pallida</name>
    <name type="common">Potato cyst nematode worm</name>
    <name type="synonym">Heterodera pallida</name>
    <dbReference type="NCBI Taxonomy" id="36090"/>
    <lineage>
        <taxon>Eukaryota</taxon>
        <taxon>Metazoa</taxon>
        <taxon>Ecdysozoa</taxon>
        <taxon>Nematoda</taxon>
        <taxon>Chromadorea</taxon>
        <taxon>Rhabditida</taxon>
        <taxon>Tylenchina</taxon>
        <taxon>Tylenchomorpha</taxon>
        <taxon>Tylenchoidea</taxon>
        <taxon>Heteroderidae</taxon>
        <taxon>Heteroderinae</taxon>
        <taxon>Globodera</taxon>
    </lineage>
</organism>
<evidence type="ECO:0000256" key="1">
    <source>
        <dbReference type="SAM" id="MobiDB-lite"/>
    </source>
</evidence>
<evidence type="ECO:0000313" key="2">
    <source>
        <dbReference type="Proteomes" id="UP000050741"/>
    </source>
</evidence>
<feature type="region of interest" description="Disordered" evidence="1">
    <location>
        <begin position="1"/>
        <end position="23"/>
    </location>
</feature>
<accession>A0A183BLS2</accession>
<sequence length="177" mass="18854">MSSSSLSEGELSESSADLDREDQVALNSKKCVRVGMKTIFMPSSASLSEVVGPIGPTVVSSERPKNSDLPGPSGSISKHSGTAKEVEEAIRLLQETIRTFQTTLGTAVEKLEKTIGTKTTTGPEARQILVIFQLILPGALLQEAPQQLTCARAGACRQSDRGKIDLSDFSHFISLPP</sequence>
<keyword evidence="2" id="KW-1185">Reference proteome</keyword>